<dbReference type="Pfam" id="PF04832">
    <property type="entry name" value="SOUL"/>
    <property type="match status" value="1"/>
</dbReference>
<keyword evidence="2" id="KW-1185">Reference proteome</keyword>
<dbReference type="STRING" id="1186196.SAMN04489841_4781"/>
<dbReference type="RefSeq" id="WP_090623075.1">
    <property type="nucleotide sequence ID" value="NZ_FOFD01000009.1"/>
</dbReference>
<dbReference type="PANTHER" id="PTHR11220:SF1">
    <property type="entry name" value="HEME-BINDING PROTEIN 2"/>
    <property type="match status" value="1"/>
</dbReference>
<sequence>MRTSRKALYWLGLLFALWIGWGAYVTRTTERVPSETLARFDGIELRRYPQSVLVETTAPDAGTAFRRLFRYISGANERREDVAMTAPVAIRGESESVPMTAPVRTDMDGDGVTMAFFLPSTYGPARAPTPTDPTVSLVVEPPRTVAVRRFSWYATDDRVDREQDRLREELARRGLEARDDPSLLQYNDPWTPPFMRTNEIEVDLAAVPEQFHSDHGGW</sequence>
<dbReference type="Proteomes" id="UP000199114">
    <property type="component" value="Unassembled WGS sequence"/>
</dbReference>
<name>A0A1H9SR53_9EURY</name>
<dbReference type="PANTHER" id="PTHR11220">
    <property type="entry name" value="HEME-BINDING PROTEIN-RELATED"/>
    <property type="match status" value="1"/>
</dbReference>
<evidence type="ECO:0000313" key="1">
    <source>
        <dbReference type="EMBL" id="SER87502.1"/>
    </source>
</evidence>
<protein>
    <submittedName>
        <fullName evidence="1">SOUL heme-binding protein</fullName>
    </submittedName>
</protein>
<dbReference type="SUPFAM" id="SSF55136">
    <property type="entry name" value="Probable bacterial effector-binding domain"/>
    <property type="match status" value="1"/>
</dbReference>
<dbReference type="InterPro" id="IPR006917">
    <property type="entry name" value="SOUL_heme-bd"/>
</dbReference>
<reference evidence="2" key="1">
    <citation type="submission" date="2016-10" db="EMBL/GenBank/DDBJ databases">
        <authorList>
            <person name="Varghese N."/>
            <person name="Submissions S."/>
        </authorList>
    </citation>
    <scope>NUCLEOTIDE SEQUENCE [LARGE SCALE GENOMIC DNA]</scope>
    <source>
        <strain evidence="2">DSM 25055</strain>
    </source>
</reference>
<evidence type="ECO:0000313" key="2">
    <source>
        <dbReference type="Proteomes" id="UP000199114"/>
    </source>
</evidence>
<proteinExistence type="predicted"/>
<gene>
    <name evidence="1" type="ORF">SAMN04489841_4781</name>
</gene>
<accession>A0A1H9SR53</accession>
<dbReference type="AlphaFoldDB" id="A0A1H9SR53"/>
<organism evidence="1 2">
    <name type="scientific">Natrinema salaciae</name>
    <dbReference type="NCBI Taxonomy" id="1186196"/>
    <lineage>
        <taxon>Archaea</taxon>
        <taxon>Methanobacteriati</taxon>
        <taxon>Methanobacteriota</taxon>
        <taxon>Stenosarchaea group</taxon>
        <taxon>Halobacteria</taxon>
        <taxon>Halobacteriales</taxon>
        <taxon>Natrialbaceae</taxon>
        <taxon>Natrinema</taxon>
    </lineage>
</organism>
<dbReference type="OrthoDB" id="141612at2157"/>
<dbReference type="InterPro" id="IPR011256">
    <property type="entry name" value="Reg_factor_effector_dom_sf"/>
</dbReference>
<dbReference type="EMBL" id="FOFD01000009">
    <property type="protein sequence ID" value="SER87502.1"/>
    <property type="molecule type" value="Genomic_DNA"/>
</dbReference>
<dbReference type="Gene3D" id="3.20.80.10">
    <property type="entry name" value="Regulatory factor, effector binding domain"/>
    <property type="match status" value="1"/>
</dbReference>